<evidence type="ECO:0000256" key="5">
    <source>
        <dbReference type="PIRSR" id="PIRSR606710-1"/>
    </source>
</evidence>
<dbReference type="Gene3D" id="2.80.10.50">
    <property type="match status" value="1"/>
</dbReference>
<dbReference type="PROSITE" id="PS50231">
    <property type="entry name" value="RICIN_B_LECTIN"/>
    <property type="match status" value="1"/>
</dbReference>
<evidence type="ECO:0000256" key="3">
    <source>
        <dbReference type="ARBA" id="ARBA00022801"/>
    </source>
</evidence>
<evidence type="ECO:0000256" key="6">
    <source>
        <dbReference type="PIRSR" id="PIRSR606710-2"/>
    </source>
</evidence>
<comment type="caution">
    <text evidence="9">The sequence shown here is derived from an EMBL/GenBank/DDBJ whole genome shotgun (WGS) entry which is preliminary data.</text>
</comment>
<dbReference type="PANTHER" id="PTHR43817">
    <property type="entry name" value="GLYCOSYL HYDROLASE"/>
    <property type="match status" value="1"/>
</dbReference>
<dbReference type="AlphaFoldDB" id="A0A2P8GAK1"/>
<dbReference type="GO" id="GO:0005975">
    <property type="term" value="P:carbohydrate metabolic process"/>
    <property type="evidence" value="ECO:0007669"/>
    <property type="project" value="InterPro"/>
</dbReference>
<dbReference type="Pfam" id="PF04616">
    <property type="entry name" value="Glyco_hydro_43"/>
    <property type="match status" value="1"/>
</dbReference>
<dbReference type="Pfam" id="PF14200">
    <property type="entry name" value="RicinB_lectin_2"/>
    <property type="match status" value="1"/>
</dbReference>
<dbReference type="EMBL" id="PYGK01000005">
    <property type="protein sequence ID" value="PSL31017.1"/>
    <property type="molecule type" value="Genomic_DNA"/>
</dbReference>
<evidence type="ECO:0000256" key="1">
    <source>
        <dbReference type="ARBA" id="ARBA00009865"/>
    </source>
</evidence>
<protein>
    <submittedName>
        <fullName evidence="9">GH43 family beta-xylosidase</fullName>
    </submittedName>
</protein>
<feature type="site" description="Important for catalytic activity, responsible for pKa modulation of the active site Glu and correct orientation of both the proton donor and substrate" evidence="6">
    <location>
        <position position="315"/>
    </location>
</feature>
<dbReference type="SUPFAM" id="SSF75005">
    <property type="entry name" value="Arabinanase/levansucrase/invertase"/>
    <property type="match status" value="1"/>
</dbReference>
<feature type="active site" description="Proton acceptor" evidence="5">
    <location>
        <position position="203"/>
    </location>
</feature>
<dbReference type="PROSITE" id="PS51257">
    <property type="entry name" value="PROKAR_LIPOPROTEIN"/>
    <property type="match status" value="1"/>
</dbReference>
<name>A0A2P8GAK1_9BACT</name>
<dbReference type="InterPro" id="IPR035992">
    <property type="entry name" value="Ricin_B-like_lectins"/>
</dbReference>
<dbReference type="GO" id="GO:0004553">
    <property type="term" value="F:hydrolase activity, hydrolyzing O-glycosyl compounds"/>
    <property type="evidence" value="ECO:0007669"/>
    <property type="project" value="InterPro"/>
</dbReference>
<evidence type="ECO:0000259" key="8">
    <source>
        <dbReference type="Pfam" id="PF14200"/>
    </source>
</evidence>
<dbReference type="RefSeq" id="WP_106602837.1">
    <property type="nucleotide sequence ID" value="NZ_PYGK01000005.1"/>
</dbReference>
<keyword evidence="4 7" id="KW-0326">Glycosidase</keyword>
<dbReference type="Gene3D" id="2.115.10.20">
    <property type="entry name" value="Glycosyl hydrolase domain, family 43"/>
    <property type="match status" value="1"/>
</dbReference>
<reference evidence="9 10" key="1">
    <citation type="submission" date="2018-03" db="EMBL/GenBank/DDBJ databases">
        <title>Genomic Encyclopedia of Archaeal and Bacterial Type Strains, Phase II (KMG-II): from individual species to whole genera.</title>
        <authorList>
            <person name="Goeker M."/>
        </authorList>
    </citation>
    <scope>NUCLEOTIDE SEQUENCE [LARGE SCALE GENOMIC DNA]</scope>
    <source>
        <strain evidence="9 10">DSM 18107</strain>
    </source>
</reference>
<organism evidence="9 10">
    <name type="scientific">Chitinophaga ginsengisoli</name>
    <dbReference type="NCBI Taxonomy" id="363837"/>
    <lineage>
        <taxon>Bacteria</taxon>
        <taxon>Pseudomonadati</taxon>
        <taxon>Bacteroidota</taxon>
        <taxon>Chitinophagia</taxon>
        <taxon>Chitinophagales</taxon>
        <taxon>Chitinophagaceae</taxon>
        <taxon>Chitinophaga</taxon>
    </lineage>
</organism>
<proteinExistence type="inferred from homology"/>
<dbReference type="InterPro" id="IPR006710">
    <property type="entry name" value="Glyco_hydro_43"/>
</dbReference>
<feature type="domain" description="Ricin B lectin" evidence="8">
    <location>
        <begin position="89"/>
        <end position="174"/>
    </location>
</feature>
<dbReference type="InterPro" id="IPR023296">
    <property type="entry name" value="Glyco_hydro_beta-prop_sf"/>
</dbReference>
<keyword evidence="3 7" id="KW-0378">Hydrolase</keyword>
<dbReference type="Proteomes" id="UP000240978">
    <property type="component" value="Unassembled WGS sequence"/>
</dbReference>
<evidence type="ECO:0000256" key="2">
    <source>
        <dbReference type="ARBA" id="ARBA00022729"/>
    </source>
</evidence>
<keyword evidence="10" id="KW-1185">Reference proteome</keyword>
<feature type="active site" description="Proton donor" evidence="5">
    <location>
        <position position="382"/>
    </location>
</feature>
<accession>A0A2P8GAK1</accession>
<sequence length="517" mass="56497">MKKELFTGTAVVIALLVAGCQKKQSESITQLSPPTTLSVAPALGTLLDSAIYRIRAFSSLPAGPVVEVTGNSTAAGAKIQQWGWFPNNGQKWKLIKIDATYYKLVNVTSNKCLQSPSATSGEILQQGTDDGSDAQRWAIAYSGNNNVFSLTNKQTGMKMVVDPEDSVPGRKIKQKSSVTGTQDLFEFRNLNFQNPLITGSRPDPFIAQKDGYYYFLYTKGNKIGITKTPSVSLLAAMPETIVWTPPTGTAYSSNIWAPELHFLSGKWYIYFAADDAGGDDNHRMFVLENPNADPTTGTWTFKGKIFDSTDQWAIDGSVLTIGTKNYFIWSGWENVATKYKQYIYLAPMSNPWTISGARVAVSSPTNTWEKYEPSSLGLGVNEGPIMLQKDASSPVFIIYSASRYTSDNYCLAQIQLRSGGDPTVAADWINKKQVFVRNDANSVYGPGHNGFFTSSYTDANDVLHTENWFVYHARSVAATTNGGRPARIQKLTWNTDGSPNFGVAGATGVDIPIPIGD</sequence>
<dbReference type="PANTHER" id="PTHR43817:SF1">
    <property type="entry name" value="HYDROLASE, FAMILY 43, PUTATIVE (AFU_ORTHOLOGUE AFUA_3G01660)-RELATED"/>
    <property type="match status" value="1"/>
</dbReference>
<gene>
    <name evidence="9" type="ORF">CLV42_105380</name>
</gene>
<keyword evidence="2" id="KW-0732">Signal</keyword>
<evidence type="ECO:0000256" key="4">
    <source>
        <dbReference type="ARBA" id="ARBA00023295"/>
    </source>
</evidence>
<evidence type="ECO:0000313" key="10">
    <source>
        <dbReference type="Proteomes" id="UP000240978"/>
    </source>
</evidence>
<dbReference type="CDD" id="cd18820">
    <property type="entry name" value="GH43_LbAraf43-like"/>
    <property type="match status" value="1"/>
</dbReference>
<comment type="similarity">
    <text evidence="1 7">Belongs to the glycosyl hydrolase 43 family.</text>
</comment>
<dbReference type="OrthoDB" id="177947at2"/>
<dbReference type="InterPro" id="IPR000772">
    <property type="entry name" value="Ricin_B_lectin"/>
</dbReference>
<evidence type="ECO:0000256" key="7">
    <source>
        <dbReference type="RuleBase" id="RU361187"/>
    </source>
</evidence>
<evidence type="ECO:0000313" key="9">
    <source>
        <dbReference type="EMBL" id="PSL31017.1"/>
    </source>
</evidence>
<dbReference type="SUPFAM" id="SSF50370">
    <property type="entry name" value="Ricin B-like lectins"/>
    <property type="match status" value="1"/>
</dbReference>
<dbReference type="CDD" id="cd00161">
    <property type="entry name" value="beta-trefoil_Ricin-like"/>
    <property type="match status" value="1"/>
</dbReference>